<reference evidence="1 2" key="1">
    <citation type="journal article" date="2023" name="Plants (Basel)">
        <title>Bridging the Gap: Combining Genomics and Transcriptomics Approaches to Understand Stylosanthes scabra, an Orphan Legume from the Brazilian Caatinga.</title>
        <authorList>
            <person name="Ferreira-Neto J.R.C."/>
            <person name="da Silva M.D."/>
            <person name="Binneck E."/>
            <person name="de Melo N.F."/>
            <person name="da Silva R.H."/>
            <person name="de Melo A.L.T.M."/>
            <person name="Pandolfi V."/>
            <person name="Bustamante F.O."/>
            <person name="Brasileiro-Vidal A.C."/>
            <person name="Benko-Iseppon A.M."/>
        </authorList>
    </citation>
    <scope>NUCLEOTIDE SEQUENCE [LARGE SCALE GENOMIC DNA]</scope>
    <source>
        <tissue evidence="1">Leaves</tissue>
    </source>
</reference>
<evidence type="ECO:0000313" key="2">
    <source>
        <dbReference type="Proteomes" id="UP001341840"/>
    </source>
</evidence>
<proteinExistence type="predicted"/>
<keyword evidence="2" id="KW-1185">Reference proteome</keyword>
<evidence type="ECO:0000313" key="1">
    <source>
        <dbReference type="EMBL" id="MED6116466.1"/>
    </source>
</evidence>
<dbReference type="EMBL" id="JASCZI010002820">
    <property type="protein sequence ID" value="MED6116466.1"/>
    <property type="molecule type" value="Genomic_DNA"/>
</dbReference>
<name>A0ABU6QY82_9FABA</name>
<gene>
    <name evidence="1" type="ORF">PIB30_100548</name>
</gene>
<comment type="caution">
    <text evidence="1">The sequence shown here is derived from an EMBL/GenBank/DDBJ whole genome shotgun (WGS) entry which is preliminary data.</text>
</comment>
<dbReference type="Proteomes" id="UP001341840">
    <property type="component" value="Unassembled WGS sequence"/>
</dbReference>
<sequence length="136" mass="15448">MLRSNSDPNLVLFDPEIERTLRRARQVRRRIEFENNLRYQTKNLASENNSAYSSHFDFYCDRLSSSDTGTSNMGDLPRITLKQMGGASLALENQPDPIKHLKDFDVICATTRRTGGDEDAVKAFAFPFSLEGRAQD</sequence>
<protein>
    <submittedName>
        <fullName evidence="1">Uncharacterized protein</fullName>
    </submittedName>
</protein>
<organism evidence="1 2">
    <name type="scientific">Stylosanthes scabra</name>
    <dbReference type="NCBI Taxonomy" id="79078"/>
    <lineage>
        <taxon>Eukaryota</taxon>
        <taxon>Viridiplantae</taxon>
        <taxon>Streptophyta</taxon>
        <taxon>Embryophyta</taxon>
        <taxon>Tracheophyta</taxon>
        <taxon>Spermatophyta</taxon>
        <taxon>Magnoliopsida</taxon>
        <taxon>eudicotyledons</taxon>
        <taxon>Gunneridae</taxon>
        <taxon>Pentapetalae</taxon>
        <taxon>rosids</taxon>
        <taxon>fabids</taxon>
        <taxon>Fabales</taxon>
        <taxon>Fabaceae</taxon>
        <taxon>Papilionoideae</taxon>
        <taxon>50 kb inversion clade</taxon>
        <taxon>dalbergioids sensu lato</taxon>
        <taxon>Dalbergieae</taxon>
        <taxon>Pterocarpus clade</taxon>
        <taxon>Stylosanthes</taxon>
    </lineage>
</organism>
<accession>A0ABU6QY82</accession>